<sequence length="464" mass="51266">MIFRRLCLLSLLATSWLFAQTLPEPIFRAGDRWAAVGDSITHGGGYHSYVYLYYVTRYPEQKFTMTNAGISGDSAAGAVGRYDWDIKPFAPTVASIMLGMNDVGRGQYSDKPDTPEMAERKKGAIDRHAASMATLAQKLRDDQCRLIFITPSIFDQTSTMDKPNNFGVNDALGICGQKARELAAKHDGRVVDFHGAMSALNAKVQQGDPAATIVGGDRVHPGAAGHLVMAYYFLKDCGAPKAVTRVEIDAAASAVRSTLNCQADGLSYIGGEMKFNYLAKSLPFPMPPGTQQALAWLPELWNDLCEELLVIKGLPVGEFTLLIDDAVVVTADHAAWAAGVNLGQLEKSPMLQQAGEVMKLNDKRHSISSRYLRNFAMWRHGLSREKDLDFNDYDAMLERITAKNAARTSNQGYHNAMAKVYAEHKPREAEYIKQSQELTDEMWAKAKPLPRRMLLRPAQADDKK</sequence>
<dbReference type="GO" id="GO:0004622">
    <property type="term" value="F:phosphatidylcholine lysophospholipase activity"/>
    <property type="evidence" value="ECO:0007669"/>
    <property type="project" value="TreeGrafter"/>
</dbReference>
<feature type="signal peptide" evidence="1">
    <location>
        <begin position="1"/>
        <end position="19"/>
    </location>
</feature>
<name>A0AAE4AMX0_9BACT</name>
<feature type="chain" id="PRO_5042137647" evidence="1">
    <location>
        <begin position="20"/>
        <end position="464"/>
    </location>
</feature>
<proteinExistence type="predicted"/>
<accession>A0AAE4AMX0</accession>
<evidence type="ECO:0000256" key="1">
    <source>
        <dbReference type="SAM" id="SignalP"/>
    </source>
</evidence>
<evidence type="ECO:0000259" key="2">
    <source>
        <dbReference type="Pfam" id="PF13472"/>
    </source>
</evidence>
<evidence type="ECO:0000313" key="4">
    <source>
        <dbReference type="Proteomes" id="UP001238163"/>
    </source>
</evidence>
<dbReference type="RefSeq" id="WP_307260342.1">
    <property type="nucleotide sequence ID" value="NZ_JAUSVL010000001.1"/>
</dbReference>
<dbReference type="InterPro" id="IPR013830">
    <property type="entry name" value="SGNH_hydro"/>
</dbReference>
<dbReference type="PANTHER" id="PTHR30383">
    <property type="entry name" value="THIOESTERASE 1/PROTEASE 1/LYSOPHOSPHOLIPASE L1"/>
    <property type="match status" value="1"/>
</dbReference>
<dbReference type="EMBL" id="JAUSVL010000001">
    <property type="protein sequence ID" value="MDQ0289001.1"/>
    <property type="molecule type" value="Genomic_DNA"/>
</dbReference>
<organism evidence="3 4">
    <name type="scientific">Oligosphaera ethanolica</name>
    <dbReference type="NCBI Taxonomy" id="760260"/>
    <lineage>
        <taxon>Bacteria</taxon>
        <taxon>Pseudomonadati</taxon>
        <taxon>Lentisphaerota</taxon>
        <taxon>Oligosphaeria</taxon>
        <taxon>Oligosphaerales</taxon>
        <taxon>Oligosphaeraceae</taxon>
        <taxon>Oligosphaera</taxon>
    </lineage>
</organism>
<keyword evidence="4" id="KW-1185">Reference proteome</keyword>
<dbReference type="InterPro" id="IPR036514">
    <property type="entry name" value="SGNH_hydro_sf"/>
</dbReference>
<gene>
    <name evidence="3" type="ORF">J3R75_001108</name>
</gene>
<dbReference type="Pfam" id="PF13472">
    <property type="entry name" value="Lipase_GDSL_2"/>
    <property type="match status" value="1"/>
</dbReference>
<dbReference type="InterPro" id="IPR051532">
    <property type="entry name" value="Ester_Hydrolysis_Enzymes"/>
</dbReference>
<dbReference type="CDD" id="cd01834">
    <property type="entry name" value="SGNH_hydrolase_like_2"/>
    <property type="match status" value="1"/>
</dbReference>
<reference evidence="3" key="1">
    <citation type="submission" date="2023-07" db="EMBL/GenBank/DDBJ databases">
        <title>Genomic Encyclopedia of Type Strains, Phase IV (KMG-IV): sequencing the most valuable type-strain genomes for metagenomic binning, comparative biology and taxonomic classification.</title>
        <authorList>
            <person name="Goeker M."/>
        </authorList>
    </citation>
    <scope>NUCLEOTIDE SEQUENCE</scope>
    <source>
        <strain evidence="3">DSM 24202</strain>
    </source>
</reference>
<dbReference type="Proteomes" id="UP001238163">
    <property type="component" value="Unassembled WGS sequence"/>
</dbReference>
<dbReference type="AlphaFoldDB" id="A0AAE4AMX0"/>
<protein>
    <submittedName>
        <fullName evidence="3">Lysophospholipase L1-like esterase</fullName>
    </submittedName>
</protein>
<evidence type="ECO:0000313" key="3">
    <source>
        <dbReference type="EMBL" id="MDQ0289001.1"/>
    </source>
</evidence>
<feature type="domain" description="SGNH hydrolase-type esterase" evidence="2">
    <location>
        <begin position="35"/>
        <end position="226"/>
    </location>
</feature>
<keyword evidence="1" id="KW-0732">Signal</keyword>
<dbReference type="Gene3D" id="3.40.50.1110">
    <property type="entry name" value="SGNH hydrolase"/>
    <property type="match status" value="1"/>
</dbReference>
<comment type="caution">
    <text evidence="3">The sequence shown here is derived from an EMBL/GenBank/DDBJ whole genome shotgun (WGS) entry which is preliminary data.</text>
</comment>
<dbReference type="PANTHER" id="PTHR30383:SF5">
    <property type="entry name" value="SGNH HYDROLASE-TYPE ESTERASE DOMAIN-CONTAINING PROTEIN"/>
    <property type="match status" value="1"/>
</dbReference>
<dbReference type="SUPFAM" id="SSF52266">
    <property type="entry name" value="SGNH hydrolase"/>
    <property type="match status" value="1"/>
</dbReference>